<organism evidence="2 4">
    <name type="scientific">Phytophthora rubi</name>
    <dbReference type="NCBI Taxonomy" id="129364"/>
    <lineage>
        <taxon>Eukaryota</taxon>
        <taxon>Sar</taxon>
        <taxon>Stramenopiles</taxon>
        <taxon>Oomycota</taxon>
        <taxon>Peronosporomycetes</taxon>
        <taxon>Peronosporales</taxon>
        <taxon>Peronosporaceae</taxon>
        <taxon>Phytophthora</taxon>
    </lineage>
</organism>
<dbReference type="AlphaFoldDB" id="A0A6A4G8H9"/>
<sequence length="184" mass="20507">MSSEAILHAVVSDFVSQLEKSIGLLSALSKFQKVFERNASPISDVFKVFLELPATFNEIKMPISAFGIISSVLKERFDFVYGDAHSVSYLLDPRYAGKDMDPETRDGVEEFIAKWNGPDNEDATMIELMKFQAATTRQIILVRDQRIGVQEFWHGVSGFPLLRKIATTVFASACSSAAAERNFS</sequence>
<dbReference type="EMBL" id="QXFV01000040">
    <property type="protein sequence ID" value="KAE9051570.1"/>
    <property type="molecule type" value="Genomic_DNA"/>
</dbReference>
<reference evidence="2 4" key="1">
    <citation type="submission" date="2018-08" db="EMBL/GenBank/DDBJ databases">
        <title>Genomic investigation of the strawberry pathogen Phytophthora fragariae indicates pathogenicity is determined by transcriptional variation in three key races.</title>
        <authorList>
            <person name="Adams T.M."/>
            <person name="Armitage A.D."/>
            <person name="Sobczyk M.K."/>
            <person name="Bates H.J."/>
            <person name="Dunwell J.M."/>
            <person name="Nellist C.F."/>
            <person name="Harrison R.J."/>
        </authorList>
    </citation>
    <scope>NUCLEOTIDE SEQUENCE [LARGE SCALE GENOMIC DNA]</scope>
    <source>
        <strain evidence="1 3">SCRP249</strain>
        <strain evidence="2 4">SCRP333</strain>
    </source>
</reference>
<dbReference type="EMBL" id="QXFT01000005">
    <property type="protein sequence ID" value="KAE9360383.1"/>
    <property type="molecule type" value="Genomic_DNA"/>
</dbReference>
<dbReference type="Proteomes" id="UP000429607">
    <property type="component" value="Unassembled WGS sequence"/>
</dbReference>
<dbReference type="Proteomes" id="UP000434957">
    <property type="component" value="Unassembled WGS sequence"/>
</dbReference>
<evidence type="ECO:0000313" key="4">
    <source>
        <dbReference type="Proteomes" id="UP000434957"/>
    </source>
</evidence>
<dbReference type="SUPFAM" id="SSF53098">
    <property type="entry name" value="Ribonuclease H-like"/>
    <property type="match status" value="1"/>
</dbReference>
<comment type="caution">
    <text evidence="2">The sequence shown here is derived from an EMBL/GenBank/DDBJ whole genome shotgun (WGS) entry which is preliminary data.</text>
</comment>
<name>A0A6A4G8H9_9STRA</name>
<dbReference type="InterPro" id="IPR012337">
    <property type="entry name" value="RNaseH-like_sf"/>
</dbReference>
<accession>A0A6A4G8H9</accession>
<evidence type="ECO:0000313" key="1">
    <source>
        <dbReference type="EMBL" id="KAE9051570.1"/>
    </source>
</evidence>
<keyword evidence="4" id="KW-1185">Reference proteome</keyword>
<evidence type="ECO:0000313" key="2">
    <source>
        <dbReference type="EMBL" id="KAE9360383.1"/>
    </source>
</evidence>
<evidence type="ECO:0008006" key="5">
    <source>
        <dbReference type="Google" id="ProtNLM"/>
    </source>
</evidence>
<protein>
    <recommendedName>
        <fullName evidence="5">HAT C-terminal dimerisation domain-containing protein</fullName>
    </recommendedName>
</protein>
<proteinExistence type="predicted"/>
<evidence type="ECO:0000313" key="3">
    <source>
        <dbReference type="Proteomes" id="UP000429607"/>
    </source>
</evidence>
<gene>
    <name evidence="1" type="ORF">PR001_g1330</name>
    <name evidence="2" type="ORF">PR003_g226</name>
</gene>